<protein>
    <submittedName>
        <fullName evidence="2">Uncharacterized protein</fullName>
    </submittedName>
</protein>
<feature type="compositionally biased region" description="Basic and acidic residues" evidence="1">
    <location>
        <begin position="19"/>
        <end position="28"/>
    </location>
</feature>
<evidence type="ECO:0000256" key="1">
    <source>
        <dbReference type="SAM" id="MobiDB-lite"/>
    </source>
</evidence>
<feature type="region of interest" description="Disordered" evidence="1">
    <location>
        <begin position="1"/>
        <end position="28"/>
    </location>
</feature>
<accession>A0A8J2VBL3</accession>
<gene>
    <name evidence="2" type="ORF">GCM10011571_05510</name>
</gene>
<reference evidence="2" key="1">
    <citation type="journal article" date="2014" name="Int. J. Syst. Evol. Microbiol.">
        <title>Complete genome sequence of Corynebacterium casei LMG S-19264T (=DSM 44701T), isolated from a smear-ripened cheese.</title>
        <authorList>
            <consortium name="US DOE Joint Genome Institute (JGI-PGF)"/>
            <person name="Walter F."/>
            <person name="Albersmeier A."/>
            <person name="Kalinowski J."/>
            <person name="Ruckert C."/>
        </authorList>
    </citation>
    <scope>NUCLEOTIDE SEQUENCE</scope>
    <source>
        <strain evidence="2">CGMCC 1.15179</strain>
    </source>
</reference>
<dbReference type="AlphaFoldDB" id="A0A8J2VBL3"/>
<evidence type="ECO:0000313" key="3">
    <source>
        <dbReference type="Proteomes" id="UP000625210"/>
    </source>
</evidence>
<sequence>MKRGNPNAIVRNPQESEPEGSKEVKVQKKRRLDLWERKPSIPWAGRFM</sequence>
<organism evidence="2 3">
    <name type="scientific">Marinithermofilum abyssi</name>
    <dbReference type="NCBI Taxonomy" id="1571185"/>
    <lineage>
        <taxon>Bacteria</taxon>
        <taxon>Bacillati</taxon>
        <taxon>Bacillota</taxon>
        <taxon>Bacilli</taxon>
        <taxon>Bacillales</taxon>
        <taxon>Thermoactinomycetaceae</taxon>
        <taxon>Marinithermofilum</taxon>
    </lineage>
</organism>
<proteinExistence type="predicted"/>
<name>A0A8J2VBL3_9BACL</name>
<comment type="caution">
    <text evidence="2">The sequence shown here is derived from an EMBL/GenBank/DDBJ whole genome shotgun (WGS) entry which is preliminary data.</text>
</comment>
<keyword evidence="3" id="KW-1185">Reference proteome</keyword>
<reference evidence="2" key="2">
    <citation type="submission" date="2020-09" db="EMBL/GenBank/DDBJ databases">
        <authorList>
            <person name="Sun Q."/>
            <person name="Zhou Y."/>
        </authorList>
    </citation>
    <scope>NUCLEOTIDE SEQUENCE</scope>
    <source>
        <strain evidence="2">CGMCC 1.15179</strain>
    </source>
</reference>
<dbReference type="Proteomes" id="UP000625210">
    <property type="component" value="Unassembled WGS sequence"/>
</dbReference>
<dbReference type="EMBL" id="BMHQ01000002">
    <property type="protein sequence ID" value="GGE07168.1"/>
    <property type="molecule type" value="Genomic_DNA"/>
</dbReference>
<evidence type="ECO:0000313" key="2">
    <source>
        <dbReference type="EMBL" id="GGE07168.1"/>
    </source>
</evidence>